<dbReference type="AlphaFoldDB" id="A0A369NZ74"/>
<feature type="domain" description="PIN" evidence="5">
    <location>
        <begin position="2"/>
        <end position="119"/>
    </location>
</feature>
<proteinExistence type="predicted"/>
<dbReference type="InterPro" id="IPR002716">
    <property type="entry name" value="PIN_dom"/>
</dbReference>
<keyword evidence="2" id="KW-0479">Metal-binding</keyword>
<dbReference type="SUPFAM" id="SSF88723">
    <property type="entry name" value="PIN domain-like"/>
    <property type="match status" value="1"/>
</dbReference>
<sequence>MKLLLDTNILLDCMMDRQPFAADARKLLILGALGEVDLWMSPSQFTDAFYLLTEGGKPRLAESVKLRLLKVKRLARICTLGEYDIENALESSWPDFEDACLYQCAKKLHAEAIITRNQADFDRSTIPVYDCAEFFAHLKNVHGLVYEEIDW</sequence>
<dbReference type="RefSeq" id="WP_114549356.1">
    <property type="nucleotide sequence ID" value="NZ_DBGDPA010000063.1"/>
</dbReference>
<evidence type="ECO:0000256" key="2">
    <source>
        <dbReference type="ARBA" id="ARBA00022723"/>
    </source>
</evidence>
<reference evidence="6 7" key="1">
    <citation type="journal article" date="2018" name="Elife">
        <title>Discovery and characterization of a prevalent human gut bacterial enzyme sufficient for the inactivation of a family of plant toxins.</title>
        <authorList>
            <person name="Koppel N."/>
            <person name="Bisanz J.E."/>
            <person name="Pandelia M.E."/>
            <person name="Turnbaugh P.J."/>
            <person name="Balskus E.P."/>
        </authorList>
    </citation>
    <scope>NUCLEOTIDE SEQUENCE [LARGE SCALE GENOMIC DNA]</scope>
    <source>
        <strain evidence="6 7">OB21 GAM 11</strain>
    </source>
</reference>
<dbReference type="Gene3D" id="3.40.50.1010">
    <property type="entry name" value="5'-nuclease"/>
    <property type="match status" value="1"/>
</dbReference>
<dbReference type="Proteomes" id="UP000253805">
    <property type="component" value="Unassembled WGS sequence"/>
</dbReference>
<dbReference type="EMBL" id="PPUT01000022">
    <property type="protein sequence ID" value="RDC43121.1"/>
    <property type="molecule type" value="Genomic_DNA"/>
</dbReference>
<gene>
    <name evidence="6" type="ORF">C1850_08535</name>
</gene>
<dbReference type="CDD" id="cd09854">
    <property type="entry name" value="PIN_VapC-like"/>
    <property type="match status" value="1"/>
</dbReference>
<evidence type="ECO:0000313" key="7">
    <source>
        <dbReference type="Proteomes" id="UP000253805"/>
    </source>
</evidence>
<organism evidence="6 7">
    <name type="scientific">Adlercreutzia equolifaciens subsp. celatus</name>
    <dbReference type="NCBI Taxonomy" id="394340"/>
    <lineage>
        <taxon>Bacteria</taxon>
        <taxon>Bacillati</taxon>
        <taxon>Actinomycetota</taxon>
        <taxon>Coriobacteriia</taxon>
        <taxon>Eggerthellales</taxon>
        <taxon>Eggerthellaceae</taxon>
        <taxon>Adlercreutzia</taxon>
    </lineage>
</organism>
<evidence type="ECO:0000256" key="4">
    <source>
        <dbReference type="ARBA" id="ARBA00022842"/>
    </source>
</evidence>
<evidence type="ECO:0000259" key="5">
    <source>
        <dbReference type="Pfam" id="PF13470"/>
    </source>
</evidence>
<protein>
    <submittedName>
        <fullName evidence="6">PIN domain nuclease</fullName>
    </submittedName>
</protein>
<keyword evidence="1" id="KW-0540">Nuclease</keyword>
<dbReference type="GO" id="GO:0046872">
    <property type="term" value="F:metal ion binding"/>
    <property type="evidence" value="ECO:0007669"/>
    <property type="project" value="UniProtKB-KW"/>
</dbReference>
<comment type="caution">
    <text evidence="6">The sequence shown here is derived from an EMBL/GenBank/DDBJ whole genome shotgun (WGS) entry which is preliminary data.</text>
</comment>
<dbReference type="Pfam" id="PF13470">
    <property type="entry name" value="PIN_3"/>
    <property type="match status" value="1"/>
</dbReference>
<evidence type="ECO:0000313" key="6">
    <source>
        <dbReference type="EMBL" id="RDC43121.1"/>
    </source>
</evidence>
<name>A0A369NZ74_9ACTN</name>
<dbReference type="GO" id="GO:0004518">
    <property type="term" value="F:nuclease activity"/>
    <property type="evidence" value="ECO:0007669"/>
    <property type="project" value="UniProtKB-KW"/>
</dbReference>
<dbReference type="GO" id="GO:0016787">
    <property type="term" value="F:hydrolase activity"/>
    <property type="evidence" value="ECO:0007669"/>
    <property type="project" value="UniProtKB-KW"/>
</dbReference>
<dbReference type="InterPro" id="IPR029060">
    <property type="entry name" value="PIN-like_dom_sf"/>
</dbReference>
<evidence type="ECO:0000256" key="1">
    <source>
        <dbReference type="ARBA" id="ARBA00022722"/>
    </source>
</evidence>
<keyword evidence="3" id="KW-0378">Hydrolase</keyword>
<evidence type="ECO:0000256" key="3">
    <source>
        <dbReference type="ARBA" id="ARBA00022801"/>
    </source>
</evidence>
<keyword evidence="4" id="KW-0460">Magnesium</keyword>
<accession>A0A369NZ74</accession>